<proteinExistence type="predicted"/>
<evidence type="ECO:0000313" key="2">
    <source>
        <dbReference type="Proteomes" id="UP000555448"/>
    </source>
</evidence>
<dbReference type="Proteomes" id="UP000555448">
    <property type="component" value="Unassembled WGS sequence"/>
</dbReference>
<evidence type="ECO:0000313" key="1">
    <source>
        <dbReference type="EMBL" id="MBB4859662.1"/>
    </source>
</evidence>
<dbReference type="EMBL" id="JACHLR010000013">
    <property type="protein sequence ID" value="MBB4859662.1"/>
    <property type="molecule type" value="Genomic_DNA"/>
</dbReference>
<reference evidence="1 2" key="1">
    <citation type="submission" date="2020-08" db="EMBL/GenBank/DDBJ databases">
        <title>Functional genomics of gut bacteria from endangered species of beetles.</title>
        <authorList>
            <person name="Carlos-Shanley C."/>
        </authorList>
    </citation>
    <scope>NUCLEOTIDE SEQUENCE [LARGE SCALE GENOMIC DNA]</scope>
    <source>
        <strain evidence="1 2">S00245</strain>
    </source>
</reference>
<sequence>MSGKRILTDEQVATACEMREAGKTLQQIANHFATRGVKVTVGSIEWVCLTHGADLPEDRRRPHYALRPGMVISRGGHVMRTFTADEDQQLLTMEQRGDGIADIARSLGRKSNSVRGRLATLARKQSRIEEMVA</sequence>
<name>A0A7W7KBA6_9SPHN</name>
<keyword evidence="2" id="KW-1185">Reference proteome</keyword>
<accession>A0A7W7KBA6</accession>
<gene>
    <name evidence="1" type="ORF">HNO88_002991</name>
</gene>
<organism evidence="1 2">
    <name type="scientific">Novosphingobium chloroacetimidivorans</name>
    <dbReference type="NCBI Taxonomy" id="1428314"/>
    <lineage>
        <taxon>Bacteria</taxon>
        <taxon>Pseudomonadati</taxon>
        <taxon>Pseudomonadota</taxon>
        <taxon>Alphaproteobacteria</taxon>
        <taxon>Sphingomonadales</taxon>
        <taxon>Sphingomonadaceae</taxon>
        <taxon>Novosphingobium</taxon>
    </lineage>
</organism>
<comment type="caution">
    <text evidence="1">The sequence shown here is derived from an EMBL/GenBank/DDBJ whole genome shotgun (WGS) entry which is preliminary data.</text>
</comment>
<dbReference type="RefSeq" id="WP_184246980.1">
    <property type="nucleotide sequence ID" value="NZ_JACHLR010000013.1"/>
</dbReference>
<dbReference type="AlphaFoldDB" id="A0A7W7KBA6"/>
<protein>
    <submittedName>
        <fullName evidence="1">Transcriptional regulator</fullName>
    </submittedName>
</protein>